<dbReference type="Pfam" id="PF02537">
    <property type="entry name" value="CRCB"/>
    <property type="match status" value="2"/>
</dbReference>
<dbReference type="PROSITE" id="PS51257">
    <property type="entry name" value="PROKAR_LIPOPROTEIN"/>
    <property type="match status" value="1"/>
</dbReference>
<comment type="subcellular location">
    <subcellularLocation>
        <location evidence="2">Cell membrane</location>
        <topology evidence="2">Multi-pass membrane protein</topology>
    </subcellularLocation>
</comment>
<evidence type="ECO:0000256" key="1">
    <source>
        <dbReference type="ARBA" id="ARBA00002598"/>
    </source>
</evidence>
<evidence type="ECO:0000256" key="7">
    <source>
        <dbReference type="ARBA" id="ARBA00035120"/>
    </source>
</evidence>
<keyword evidence="4 9" id="KW-0812">Transmembrane</keyword>
<sequence length="264" mass="28537">MKNYWVMFLAMALAACIGTFVRCALFVFTDANNIAGTTTLANAIGCFIVGLLKQQRSLHSDFVYHIIASGFCGSLTSFSSWQQSSSVLFVTNKYPYGGLLVLGVGMCLWFGSLYVGMHSSCCGRHFLPISIAIAVLAAVILAIFYPLTTKFYIAILLAPIGSLSRYFLSVYLNHGANGRLGNWYPFGTFAANCIACIILGTTLLITKNPTHSVIIGISGTLSTVSTFVSEVDTIKDTTSRQYIFAISSIVAAQILLLCFNVAVY</sequence>
<evidence type="ECO:0000256" key="9">
    <source>
        <dbReference type="SAM" id="Phobius"/>
    </source>
</evidence>
<evidence type="ECO:0000256" key="2">
    <source>
        <dbReference type="ARBA" id="ARBA00004651"/>
    </source>
</evidence>
<evidence type="ECO:0000256" key="3">
    <source>
        <dbReference type="ARBA" id="ARBA00022475"/>
    </source>
</evidence>
<evidence type="ECO:0000256" key="6">
    <source>
        <dbReference type="ARBA" id="ARBA00023136"/>
    </source>
</evidence>
<feature type="transmembrane region" description="Helical" evidence="9">
    <location>
        <begin position="126"/>
        <end position="145"/>
    </location>
</feature>
<dbReference type="GO" id="GO:0005886">
    <property type="term" value="C:plasma membrane"/>
    <property type="evidence" value="ECO:0007669"/>
    <property type="project" value="UniProtKB-SubCell"/>
</dbReference>
<feature type="transmembrane region" description="Helical" evidence="9">
    <location>
        <begin position="183"/>
        <end position="205"/>
    </location>
</feature>
<keyword evidence="6 9" id="KW-0472">Membrane</keyword>
<feature type="transmembrane region" description="Helical" evidence="9">
    <location>
        <begin position="211"/>
        <end position="230"/>
    </location>
</feature>
<reference evidence="10" key="1">
    <citation type="submission" date="2015-04" db="EMBL/GenBank/DDBJ databases">
        <title>The genome sequence of the plant pathogenic Rhizarian Plasmodiophora brassicae reveals insights in its biotrophic life cycle and the origin of chitin synthesis.</title>
        <authorList>
            <person name="Schwelm A."/>
            <person name="Fogelqvist J."/>
            <person name="Knaust A."/>
            <person name="Julke S."/>
            <person name="Lilja T."/>
            <person name="Dhandapani V."/>
            <person name="Bonilla-Rosso G."/>
            <person name="Karlsson M."/>
            <person name="Shevchenko A."/>
            <person name="Choi S.R."/>
            <person name="Kim H.G."/>
            <person name="Park J.Y."/>
            <person name="Lim Y.P."/>
            <person name="Ludwig-Muller J."/>
            <person name="Dixelius C."/>
        </authorList>
    </citation>
    <scope>NUCLEOTIDE SEQUENCE</scope>
    <source>
        <tissue evidence="10">Potato root galls</tissue>
    </source>
</reference>
<feature type="transmembrane region" description="Helical" evidence="9">
    <location>
        <begin position="64"/>
        <end position="82"/>
    </location>
</feature>
<comment type="function">
    <text evidence="1">Fluoride channel required for the rapid expulsion of cytoplasmic fluoride.</text>
</comment>
<dbReference type="InterPro" id="IPR003691">
    <property type="entry name" value="FluC"/>
</dbReference>
<comment type="similarity">
    <text evidence="7">Belongs to the fluoride channel Fluc/FEX (TC 1.A.43) family.</text>
</comment>
<protein>
    <recommendedName>
        <fullName evidence="11">Fluoride ion transporter CrcB</fullName>
    </recommendedName>
</protein>
<evidence type="ECO:0000256" key="4">
    <source>
        <dbReference type="ARBA" id="ARBA00022692"/>
    </source>
</evidence>
<dbReference type="PANTHER" id="PTHR28259:SF1">
    <property type="entry name" value="FLUORIDE EXPORT PROTEIN 1-RELATED"/>
    <property type="match status" value="1"/>
</dbReference>
<proteinExistence type="inferred from homology"/>
<evidence type="ECO:0008006" key="11">
    <source>
        <dbReference type="Google" id="ProtNLM"/>
    </source>
</evidence>
<comment type="catalytic activity">
    <reaction evidence="8">
        <text>fluoride(in) = fluoride(out)</text>
        <dbReference type="Rhea" id="RHEA:76159"/>
        <dbReference type="ChEBI" id="CHEBI:17051"/>
    </reaction>
    <physiologicalReaction direction="left-to-right" evidence="8">
        <dbReference type="Rhea" id="RHEA:76160"/>
    </physiologicalReaction>
</comment>
<organism evidence="10">
    <name type="scientific">Spongospora subterranea</name>
    <dbReference type="NCBI Taxonomy" id="70186"/>
    <lineage>
        <taxon>Eukaryota</taxon>
        <taxon>Sar</taxon>
        <taxon>Rhizaria</taxon>
        <taxon>Endomyxa</taxon>
        <taxon>Phytomyxea</taxon>
        <taxon>Plasmodiophorida</taxon>
        <taxon>Plasmodiophoridae</taxon>
        <taxon>Spongospora</taxon>
    </lineage>
</organism>
<dbReference type="AlphaFoldDB" id="A0A0H5RA43"/>
<name>A0A0H5RA43_9EUKA</name>
<evidence type="ECO:0000256" key="5">
    <source>
        <dbReference type="ARBA" id="ARBA00022989"/>
    </source>
</evidence>
<dbReference type="EMBL" id="HACM01010229">
    <property type="protein sequence ID" value="CRZ10671.1"/>
    <property type="molecule type" value="Transcribed_RNA"/>
</dbReference>
<evidence type="ECO:0000256" key="8">
    <source>
        <dbReference type="ARBA" id="ARBA00035585"/>
    </source>
</evidence>
<keyword evidence="5 9" id="KW-1133">Transmembrane helix</keyword>
<feature type="transmembrane region" description="Helical" evidence="9">
    <location>
        <begin position="151"/>
        <end position="171"/>
    </location>
</feature>
<dbReference type="GO" id="GO:1903425">
    <property type="term" value="F:fluoride transmembrane transporter activity"/>
    <property type="evidence" value="ECO:0007669"/>
    <property type="project" value="TreeGrafter"/>
</dbReference>
<accession>A0A0H5RA43</accession>
<feature type="transmembrane region" description="Helical" evidence="9">
    <location>
        <begin position="94"/>
        <end position="114"/>
    </location>
</feature>
<dbReference type="PANTHER" id="PTHR28259">
    <property type="entry name" value="FLUORIDE EXPORT PROTEIN 1-RELATED"/>
    <property type="match status" value="1"/>
</dbReference>
<feature type="transmembrane region" description="Helical" evidence="9">
    <location>
        <begin position="242"/>
        <end position="263"/>
    </location>
</feature>
<keyword evidence="3" id="KW-1003">Cell membrane</keyword>
<evidence type="ECO:0000313" key="10">
    <source>
        <dbReference type="EMBL" id="CRZ10671.1"/>
    </source>
</evidence>
<feature type="transmembrane region" description="Helical" evidence="9">
    <location>
        <begin position="33"/>
        <end position="52"/>
    </location>
</feature>